<feature type="transmembrane region" description="Helical" evidence="2">
    <location>
        <begin position="147"/>
        <end position="167"/>
    </location>
</feature>
<dbReference type="AlphaFoldDB" id="A0A0V0QDP1"/>
<keyword evidence="4" id="KW-1185">Reference proteome</keyword>
<comment type="caution">
    <text evidence="3">The sequence shown here is derived from an EMBL/GenBank/DDBJ whole genome shotgun (WGS) entry which is preliminary data.</text>
</comment>
<dbReference type="Proteomes" id="UP000054937">
    <property type="component" value="Unassembled WGS sequence"/>
</dbReference>
<evidence type="ECO:0000313" key="3">
    <source>
        <dbReference type="EMBL" id="KRX00240.1"/>
    </source>
</evidence>
<feature type="compositionally biased region" description="Basic and acidic residues" evidence="1">
    <location>
        <begin position="43"/>
        <end position="72"/>
    </location>
</feature>
<protein>
    <recommendedName>
        <fullName evidence="5">Transmembrane protein</fullName>
    </recommendedName>
</protein>
<feature type="transmembrane region" description="Helical" evidence="2">
    <location>
        <begin position="226"/>
        <end position="246"/>
    </location>
</feature>
<organism evidence="3 4">
    <name type="scientific">Pseudocohnilembus persalinus</name>
    <name type="common">Ciliate</name>
    <dbReference type="NCBI Taxonomy" id="266149"/>
    <lineage>
        <taxon>Eukaryota</taxon>
        <taxon>Sar</taxon>
        <taxon>Alveolata</taxon>
        <taxon>Ciliophora</taxon>
        <taxon>Intramacronucleata</taxon>
        <taxon>Oligohymenophorea</taxon>
        <taxon>Scuticociliatia</taxon>
        <taxon>Philasterida</taxon>
        <taxon>Pseudocohnilembidae</taxon>
        <taxon>Pseudocohnilembus</taxon>
    </lineage>
</organism>
<gene>
    <name evidence="3" type="ORF">PPERSA_10739</name>
</gene>
<feature type="region of interest" description="Disordered" evidence="1">
    <location>
        <begin position="24"/>
        <end position="82"/>
    </location>
</feature>
<evidence type="ECO:0008006" key="5">
    <source>
        <dbReference type="Google" id="ProtNLM"/>
    </source>
</evidence>
<feature type="transmembrane region" description="Helical" evidence="2">
    <location>
        <begin position="258"/>
        <end position="282"/>
    </location>
</feature>
<keyword evidence="2" id="KW-0472">Membrane</keyword>
<evidence type="ECO:0000256" key="2">
    <source>
        <dbReference type="SAM" id="Phobius"/>
    </source>
</evidence>
<feature type="compositionally biased region" description="Low complexity" evidence="1">
    <location>
        <begin position="30"/>
        <end position="39"/>
    </location>
</feature>
<reference evidence="3 4" key="1">
    <citation type="journal article" date="2015" name="Sci. Rep.">
        <title>Genome of the facultative scuticociliatosis pathogen Pseudocohnilembus persalinus provides insight into its virulence through horizontal gene transfer.</title>
        <authorList>
            <person name="Xiong J."/>
            <person name="Wang G."/>
            <person name="Cheng J."/>
            <person name="Tian M."/>
            <person name="Pan X."/>
            <person name="Warren A."/>
            <person name="Jiang C."/>
            <person name="Yuan D."/>
            <person name="Miao W."/>
        </authorList>
    </citation>
    <scope>NUCLEOTIDE SEQUENCE [LARGE SCALE GENOMIC DNA]</scope>
    <source>
        <strain evidence="3">36N120E</strain>
    </source>
</reference>
<keyword evidence="2" id="KW-0812">Transmembrane</keyword>
<dbReference type="EMBL" id="LDAU01000194">
    <property type="protein sequence ID" value="KRX00240.1"/>
    <property type="molecule type" value="Genomic_DNA"/>
</dbReference>
<dbReference type="InParanoid" id="A0A0V0QDP1"/>
<feature type="transmembrane region" description="Helical" evidence="2">
    <location>
        <begin position="105"/>
        <end position="132"/>
    </location>
</feature>
<evidence type="ECO:0000256" key="1">
    <source>
        <dbReference type="SAM" id="MobiDB-lite"/>
    </source>
</evidence>
<keyword evidence="2" id="KW-1133">Transmembrane helix</keyword>
<evidence type="ECO:0000313" key="4">
    <source>
        <dbReference type="Proteomes" id="UP000054937"/>
    </source>
</evidence>
<name>A0A0V0QDP1_PSEPJ</name>
<accession>A0A0V0QDP1</accession>
<sequence length="538" mass="63395">MTDQNQMNSQVNLNANGFDDISILRGQDIENQQNNYNNEQNDEVDKKDQKNDEKEQEDKNSDNNQQKDEGKKNKSTNNKNLVKQDKNGKKIKPCCYRFKKSFTRFLSCFFINPVMIFLTFIIIFILCIVSQYGNWAYLQNNEVNKTIAYIIIIINIASVCVGNLFWLGKFVKKYVQFFVSGLSWILYKGERGAYKRESKHYISTIKYADGSKEEEIEHKSGSCCRFISYIFAIIWIFRWPALFYIYRKNKFDAGISNLIFMIISWTVMTQIIECGVLAGIMYENNDDLRIWDKNSFAKFDRIEFDFLKLKNEFSFIINCITFGITLLFVPFQIYFFNKKIQLQQIQNMKDIILKKGSKFKFYFGCTKQDAKTLVLNKDFKKTDGIYGSGIYLHRVKIFAEKDQRNPKSKPNEEILELLVDVKDVFMIQSKATEPQNASTLYVPKGVIDTLLEYHVIKDSFQIVTVLNAKKIVENYQENEETKKLIPIEEQVEIKYMYSFFTEKVKSAREINLNKAYELAILEYYEKNATKQIKKQYQY</sequence>
<proteinExistence type="predicted"/>
<feature type="transmembrane region" description="Helical" evidence="2">
    <location>
        <begin position="315"/>
        <end position="336"/>
    </location>
</feature>